<feature type="compositionally biased region" description="Polar residues" evidence="1">
    <location>
        <begin position="177"/>
        <end position="187"/>
    </location>
</feature>
<dbReference type="Proteomes" id="UP001501257">
    <property type="component" value="Unassembled WGS sequence"/>
</dbReference>
<accession>A0ABP9TR61</accession>
<feature type="region of interest" description="Disordered" evidence="1">
    <location>
        <begin position="165"/>
        <end position="187"/>
    </location>
</feature>
<keyword evidence="4" id="KW-1185">Reference proteome</keyword>
<name>A0ABP9TR61_9MICC</name>
<keyword evidence="2" id="KW-0472">Membrane</keyword>
<proteinExistence type="predicted"/>
<organism evidence="3 4">
    <name type="scientific">Paeniglutamicibacter antarcticus</name>
    <dbReference type="NCBI Taxonomy" id="494023"/>
    <lineage>
        <taxon>Bacteria</taxon>
        <taxon>Bacillati</taxon>
        <taxon>Actinomycetota</taxon>
        <taxon>Actinomycetes</taxon>
        <taxon>Micrococcales</taxon>
        <taxon>Micrococcaceae</taxon>
        <taxon>Paeniglutamicibacter</taxon>
    </lineage>
</organism>
<keyword evidence="2" id="KW-0812">Transmembrane</keyword>
<sequence>MLEDMAENSSPPHSSPTTYREKLWPAWWIWVVTLGLGGTAAVAFMPIGIRWGIVAGVIALGLIAFALIMSTPTIEIDEHNVRVGRASIEREFVGEVTGYRGAAAYHQRGPGLNGIAFMCLRGWIDPVVRIEITDERDATPYWITSTRRPEELTAALGGLMVQYREVPQSDEADTPASPDNSAETESA</sequence>
<gene>
    <name evidence="3" type="ORF">GCM10025778_19880</name>
</gene>
<evidence type="ECO:0000256" key="2">
    <source>
        <dbReference type="SAM" id="Phobius"/>
    </source>
</evidence>
<comment type="caution">
    <text evidence="3">The sequence shown here is derived from an EMBL/GenBank/DDBJ whole genome shotgun (WGS) entry which is preliminary data.</text>
</comment>
<feature type="transmembrane region" description="Helical" evidence="2">
    <location>
        <begin position="27"/>
        <end position="44"/>
    </location>
</feature>
<keyword evidence="2" id="KW-1133">Transmembrane helix</keyword>
<feature type="transmembrane region" description="Helical" evidence="2">
    <location>
        <begin position="51"/>
        <end position="69"/>
    </location>
</feature>
<evidence type="ECO:0000313" key="4">
    <source>
        <dbReference type="Proteomes" id="UP001501257"/>
    </source>
</evidence>
<dbReference type="Pfam" id="PF11292">
    <property type="entry name" value="DUF3093"/>
    <property type="match status" value="1"/>
</dbReference>
<reference evidence="4" key="1">
    <citation type="journal article" date="2019" name="Int. J. Syst. Evol. Microbiol.">
        <title>The Global Catalogue of Microorganisms (GCM) 10K type strain sequencing project: providing services to taxonomists for standard genome sequencing and annotation.</title>
        <authorList>
            <consortium name="The Broad Institute Genomics Platform"/>
            <consortium name="The Broad Institute Genome Sequencing Center for Infectious Disease"/>
            <person name="Wu L."/>
            <person name="Ma J."/>
        </authorList>
    </citation>
    <scope>NUCLEOTIDE SEQUENCE [LARGE SCALE GENOMIC DNA]</scope>
    <source>
        <strain evidence="4">JCM 18952</strain>
    </source>
</reference>
<dbReference type="EMBL" id="BAABLK010000028">
    <property type="protein sequence ID" value="GAA5227455.1"/>
    <property type="molecule type" value="Genomic_DNA"/>
</dbReference>
<protein>
    <submittedName>
        <fullName evidence="3">DUF3093 domain-containing protein</fullName>
    </submittedName>
</protein>
<evidence type="ECO:0000256" key="1">
    <source>
        <dbReference type="SAM" id="MobiDB-lite"/>
    </source>
</evidence>
<evidence type="ECO:0000313" key="3">
    <source>
        <dbReference type="EMBL" id="GAA5227455.1"/>
    </source>
</evidence>
<dbReference type="InterPro" id="IPR021443">
    <property type="entry name" value="DUF3093"/>
</dbReference>